<dbReference type="PhylomeDB" id="T1J508"/>
<dbReference type="PROSITE" id="PS50005">
    <property type="entry name" value="TPR"/>
    <property type="match status" value="3"/>
</dbReference>
<keyword evidence="1" id="KW-0677">Repeat</keyword>
<name>T1J508_STRMM</name>
<evidence type="ECO:0000313" key="6">
    <source>
        <dbReference type="Proteomes" id="UP000014500"/>
    </source>
</evidence>
<evidence type="ECO:0000256" key="4">
    <source>
        <dbReference type="PROSITE-ProRule" id="PRU00339"/>
    </source>
</evidence>
<dbReference type="AlphaFoldDB" id="T1J508"/>
<dbReference type="STRING" id="126957.T1J508"/>
<feature type="repeat" description="TPR" evidence="4">
    <location>
        <begin position="115"/>
        <end position="148"/>
    </location>
</feature>
<keyword evidence="6" id="KW-1185">Reference proteome</keyword>
<dbReference type="GO" id="GO:0061512">
    <property type="term" value="P:protein localization to cilium"/>
    <property type="evidence" value="ECO:0007669"/>
    <property type="project" value="TreeGrafter"/>
</dbReference>
<keyword evidence="2 4" id="KW-0802">TPR repeat</keyword>
<dbReference type="EnsemblMetazoa" id="SMAR008705-RA">
    <property type="protein sequence ID" value="SMAR008705-PA"/>
    <property type="gene ID" value="SMAR008705"/>
</dbReference>
<dbReference type="OMA" id="YCEVAWH"/>
<evidence type="ECO:0000256" key="3">
    <source>
        <dbReference type="ARBA" id="ARBA00023778"/>
    </source>
</evidence>
<dbReference type="Pfam" id="PF14559">
    <property type="entry name" value="TPR_19"/>
    <property type="match status" value="1"/>
</dbReference>
<dbReference type="GO" id="GO:0060271">
    <property type="term" value="P:cilium assembly"/>
    <property type="evidence" value="ECO:0007669"/>
    <property type="project" value="TreeGrafter"/>
</dbReference>
<reference evidence="5" key="2">
    <citation type="submission" date="2015-02" db="UniProtKB">
        <authorList>
            <consortium name="EnsemblMetazoa"/>
        </authorList>
    </citation>
    <scope>IDENTIFICATION</scope>
</reference>
<comment type="similarity">
    <text evidence="3">Belongs to the BBS4 family.</text>
</comment>
<dbReference type="PANTHER" id="PTHR44186:SF1">
    <property type="entry name" value="BARDET-BIEDL SYNDROME 4 PROTEIN"/>
    <property type="match status" value="1"/>
</dbReference>
<feature type="repeat" description="TPR" evidence="4">
    <location>
        <begin position="284"/>
        <end position="317"/>
    </location>
</feature>
<dbReference type="eggNOG" id="KOG1124">
    <property type="taxonomic scope" value="Eukaryota"/>
</dbReference>
<dbReference type="Proteomes" id="UP000014500">
    <property type="component" value="Unassembled WGS sequence"/>
</dbReference>
<dbReference type="InterPro" id="IPR011990">
    <property type="entry name" value="TPR-like_helical_dom_sf"/>
</dbReference>
<proteinExistence type="inferred from homology"/>
<feature type="repeat" description="TPR" evidence="4">
    <location>
        <begin position="182"/>
        <end position="215"/>
    </location>
</feature>
<dbReference type="EMBL" id="JH431850">
    <property type="status" value="NOT_ANNOTATED_CDS"/>
    <property type="molecule type" value="Genomic_DNA"/>
</dbReference>
<sequence length="433" mass="49266">MKLFIVPELPTLERRNWLLHLHFVRKEFDLCKTLIKEQLDETQGMCEYALHVQALILRQEGKIQESLELFQTCALLNNANVDNMKQVARSLFLLGRHRLAIEIYSEVVKLNERDWETQHNLGICHMHLKEFDKAKICLKQALQINQNEFTYQTLGRIYLLENDILAAVELYKTAIENVSDSPELTTTLGLLYMQMGAYQKAFEQLGSALANNPTHTRAILAAGSMMQSHGDYDVALSKYRVAAKQIPESSPLWNNIGMCFFGKKKFVAAISCLKRANYLAPFDWKILYNLGLVHLTMQQYASAFHFLSAAVNFKPRLGQLFMLLAITLSNLQDPDNARIAYAQAVELDQKDPSVCLNYSLFLLNTGDVTSAAEQYSAFEIRAQKMRHVNGYELDAENLELANKLKAFINSKSKITSTSAAVKEKTPHKHTTKH</sequence>
<dbReference type="SUPFAM" id="SSF48452">
    <property type="entry name" value="TPR-like"/>
    <property type="match status" value="1"/>
</dbReference>
<protein>
    <submittedName>
        <fullName evidence="5">Uncharacterized protein</fullName>
    </submittedName>
</protein>
<organism evidence="5 6">
    <name type="scientific">Strigamia maritima</name>
    <name type="common">European centipede</name>
    <name type="synonym">Geophilus maritimus</name>
    <dbReference type="NCBI Taxonomy" id="126957"/>
    <lineage>
        <taxon>Eukaryota</taxon>
        <taxon>Metazoa</taxon>
        <taxon>Ecdysozoa</taxon>
        <taxon>Arthropoda</taxon>
        <taxon>Myriapoda</taxon>
        <taxon>Chilopoda</taxon>
        <taxon>Pleurostigmophora</taxon>
        <taxon>Geophilomorpha</taxon>
        <taxon>Linotaeniidae</taxon>
        <taxon>Strigamia</taxon>
    </lineage>
</organism>
<evidence type="ECO:0000313" key="5">
    <source>
        <dbReference type="EnsemblMetazoa" id="SMAR008705-PA"/>
    </source>
</evidence>
<reference evidence="6" key="1">
    <citation type="submission" date="2011-05" db="EMBL/GenBank/DDBJ databases">
        <authorList>
            <person name="Richards S.R."/>
            <person name="Qu J."/>
            <person name="Jiang H."/>
            <person name="Jhangiani S.N."/>
            <person name="Agravi P."/>
            <person name="Goodspeed R."/>
            <person name="Gross S."/>
            <person name="Mandapat C."/>
            <person name="Jackson L."/>
            <person name="Mathew T."/>
            <person name="Pu L."/>
            <person name="Thornton R."/>
            <person name="Saada N."/>
            <person name="Wilczek-Boney K.B."/>
            <person name="Lee S."/>
            <person name="Kovar C."/>
            <person name="Wu Y."/>
            <person name="Scherer S.E."/>
            <person name="Worley K.C."/>
            <person name="Muzny D.M."/>
            <person name="Gibbs R."/>
        </authorList>
    </citation>
    <scope>NUCLEOTIDE SEQUENCE</scope>
    <source>
        <strain evidence="6">Brora</strain>
    </source>
</reference>
<dbReference type="GO" id="GO:0036064">
    <property type="term" value="C:ciliary basal body"/>
    <property type="evidence" value="ECO:0007669"/>
    <property type="project" value="TreeGrafter"/>
</dbReference>
<dbReference type="InterPro" id="IPR019734">
    <property type="entry name" value="TPR_rpt"/>
</dbReference>
<dbReference type="SMART" id="SM00028">
    <property type="entry name" value="TPR"/>
    <property type="match status" value="8"/>
</dbReference>
<dbReference type="HOGENOM" id="CLU_033477_0_1_1"/>
<dbReference type="Gene3D" id="1.25.40.10">
    <property type="entry name" value="Tetratricopeptide repeat domain"/>
    <property type="match status" value="3"/>
</dbReference>
<dbReference type="PANTHER" id="PTHR44186">
    <property type="match status" value="1"/>
</dbReference>
<dbReference type="Pfam" id="PF13181">
    <property type="entry name" value="TPR_8"/>
    <property type="match status" value="2"/>
</dbReference>
<evidence type="ECO:0000256" key="2">
    <source>
        <dbReference type="ARBA" id="ARBA00022803"/>
    </source>
</evidence>
<evidence type="ECO:0000256" key="1">
    <source>
        <dbReference type="ARBA" id="ARBA00022737"/>
    </source>
</evidence>
<accession>T1J508</accession>